<protein>
    <submittedName>
        <fullName evidence="1">Uncharacterized protein</fullName>
    </submittedName>
</protein>
<evidence type="ECO:0000313" key="1">
    <source>
        <dbReference type="EMBL" id="KAJ8112937.1"/>
    </source>
</evidence>
<gene>
    <name evidence="1" type="ORF">OPT61_g4823</name>
</gene>
<dbReference type="Proteomes" id="UP001153331">
    <property type="component" value="Unassembled WGS sequence"/>
</dbReference>
<keyword evidence="2" id="KW-1185">Reference proteome</keyword>
<comment type="caution">
    <text evidence="1">The sequence shown here is derived from an EMBL/GenBank/DDBJ whole genome shotgun (WGS) entry which is preliminary data.</text>
</comment>
<organism evidence="1 2">
    <name type="scientific">Boeremia exigua</name>
    <dbReference type="NCBI Taxonomy" id="749465"/>
    <lineage>
        <taxon>Eukaryota</taxon>
        <taxon>Fungi</taxon>
        <taxon>Dikarya</taxon>
        <taxon>Ascomycota</taxon>
        <taxon>Pezizomycotina</taxon>
        <taxon>Dothideomycetes</taxon>
        <taxon>Pleosporomycetidae</taxon>
        <taxon>Pleosporales</taxon>
        <taxon>Pleosporineae</taxon>
        <taxon>Didymellaceae</taxon>
        <taxon>Boeremia</taxon>
    </lineage>
</organism>
<accession>A0ACC2ICS8</accession>
<reference evidence="1" key="1">
    <citation type="submission" date="2022-11" db="EMBL/GenBank/DDBJ databases">
        <title>Genome Sequence of Boeremia exigua.</title>
        <authorList>
            <person name="Buettner E."/>
        </authorList>
    </citation>
    <scope>NUCLEOTIDE SEQUENCE</scope>
    <source>
        <strain evidence="1">CU02</strain>
    </source>
</reference>
<evidence type="ECO:0000313" key="2">
    <source>
        <dbReference type="Proteomes" id="UP001153331"/>
    </source>
</evidence>
<proteinExistence type="predicted"/>
<sequence length="771" mass="85591">MAQPLLSPFRLGDHTAQSQWPIPPTPMSNNMMSTHTPLWEQHSTSTDRMTWSGLLNENQSVLANGDLRYNNDVLKSTSNMPFDFGRPSFWPSSDMSNMTPSPGADVLLSPVSPFSDMKAMYSPGPDYSPVTPSHGSASYMASPSATQVSSVPGFIPPTPQSVVRQQSANSAMQTRFGLPEVSLGPPYMGHAAEQDDMTSYASEQPYGHSQNRSPDLAPWLPPGYLTEKSVPTASSQHQHAGAPLYDRRPNSFLAPLNRSARQRQAQWSNTGDVPAQPHFQTRFMTPVADSEKAQRTRDDETLLQMKQDGYTYKDIRKALNRKVAESTLRGRYRSLTKPRKDRLRAPKWTDNDIVLLKRYVQEELDRLDVTQPSLESKQKPDKVPWMKVVDLIAKNGGTYRFGAATAKKKWLGIQQPSQASTCPSGNLGPLGRQTYPQRALDVPGFVQPTRAVFYLRPPGSTSWSSDTMFQLRFCPSLAKKPIPKLEAPTPIPKKHFDPFDNPSPDLHIVDIPTAAPTHLLVLNKFPIIAEHFILATKTNKQQTHILEQDDLEATYACLKAWGADSKQKRLFAFFNSGDHSGASQPHRHLQFLPVEHMRDNEATNGWGLLIDSILSGESGTGALSPLLQAANIPFEHFGRRFDAEPTGQELLRIYNELYGLARDAVDRFIAKNASAFALHPTEGGDSPISYNLAMTTEGMMIVPRRSEGTMLKRPDGSEIGFVALNGTTLGGTLLVKHQEEWDVLRMQRGKLDSILNAVGIPKVPQTYNSRV</sequence>
<dbReference type="EMBL" id="JAPHNI010000287">
    <property type="protein sequence ID" value="KAJ8112937.1"/>
    <property type="molecule type" value="Genomic_DNA"/>
</dbReference>
<name>A0ACC2ICS8_9PLEO</name>